<evidence type="ECO:0000256" key="4">
    <source>
        <dbReference type="ARBA" id="ARBA00022741"/>
    </source>
</evidence>
<dbReference type="InterPro" id="IPR008925">
    <property type="entry name" value="aa_tRNA-synth_I_cd-bd_sf"/>
</dbReference>
<evidence type="ECO:0000256" key="6">
    <source>
        <dbReference type="ARBA" id="ARBA00022917"/>
    </source>
</evidence>
<feature type="domain" description="Aminoacyl-tRNA synthetase class I anticodon-binding" evidence="10">
    <location>
        <begin position="372"/>
        <end position="498"/>
    </location>
</feature>
<dbReference type="InterPro" id="IPR014729">
    <property type="entry name" value="Rossmann-like_a/b/a_fold"/>
</dbReference>
<evidence type="ECO:0000256" key="8">
    <source>
        <dbReference type="HAMAP-Rule" id="MF_00022"/>
    </source>
</evidence>
<dbReference type="HAMAP" id="MF_00022">
    <property type="entry name" value="Glu_tRNA_synth_type1"/>
    <property type="match status" value="1"/>
</dbReference>
<dbReference type="PRINTS" id="PR00987">
    <property type="entry name" value="TRNASYNTHGLU"/>
</dbReference>
<keyword evidence="3 8" id="KW-0436">Ligase</keyword>
<comment type="caution">
    <text evidence="8">Lacks conserved residue(s) required for the propagation of feature annotation.</text>
</comment>
<dbReference type="FunFam" id="3.40.50.620:FF:000127">
    <property type="entry name" value="Glutamate--tRNA ligase"/>
    <property type="match status" value="1"/>
</dbReference>
<dbReference type="PANTHER" id="PTHR43311:SF2">
    <property type="entry name" value="GLUTAMATE--TRNA LIGASE, MITOCHONDRIAL-RELATED"/>
    <property type="match status" value="1"/>
</dbReference>
<dbReference type="GO" id="GO:0000049">
    <property type="term" value="F:tRNA binding"/>
    <property type="evidence" value="ECO:0007669"/>
    <property type="project" value="InterPro"/>
</dbReference>
<dbReference type="InterPro" id="IPR004527">
    <property type="entry name" value="Glu-tRNA-ligase_bac/mito"/>
</dbReference>
<comment type="caution">
    <text evidence="11">The sequence shown here is derived from an EMBL/GenBank/DDBJ whole genome shotgun (WGS) entry which is preliminary data.</text>
</comment>
<dbReference type="InterPro" id="IPR045462">
    <property type="entry name" value="aa-tRNA-synth_I_cd-bd"/>
</dbReference>
<dbReference type="InterPro" id="IPR020058">
    <property type="entry name" value="Glu/Gln-tRNA-synth_Ib_cat-dom"/>
</dbReference>
<dbReference type="Gene3D" id="3.90.800.10">
    <property type="entry name" value="Glutamyl-tRNA Synthetase, Domain 3"/>
    <property type="match status" value="1"/>
</dbReference>
<dbReference type="GO" id="GO:0005524">
    <property type="term" value="F:ATP binding"/>
    <property type="evidence" value="ECO:0007669"/>
    <property type="project" value="UniProtKB-UniRule"/>
</dbReference>
<feature type="short sequence motif" description="'KMSKS' region" evidence="8">
    <location>
        <begin position="259"/>
        <end position="263"/>
    </location>
</feature>
<dbReference type="EC" id="6.1.1.17" evidence="8"/>
<evidence type="ECO:0000256" key="2">
    <source>
        <dbReference type="ARBA" id="ARBA00022490"/>
    </source>
</evidence>
<dbReference type="PROSITE" id="PS00178">
    <property type="entry name" value="AA_TRNA_LIGASE_I"/>
    <property type="match status" value="1"/>
</dbReference>
<comment type="subunit">
    <text evidence="8">Monomer.</text>
</comment>
<keyword evidence="4 8" id="KW-0547">Nucleotide-binding</keyword>
<dbReference type="AlphaFoldDB" id="A0A0C1FP54"/>
<dbReference type="InterPro" id="IPR020751">
    <property type="entry name" value="aa-tRNA-synth_I_codon-bd_sub2"/>
</dbReference>
<feature type="binding site" evidence="8">
    <location>
        <position position="262"/>
    </location>
    <ligand>
        <name>ATP</name>
        <dbReference type="ChEBI" id="CHEBI:30616"/>
    </ligand>
</feature>
<sequence>MSKVRVRFAPSPTGPLHLGGVRTALYDYLFAKNQGGDFVLRIEDTDTARFVEGAEEYILEALEWCGIIPDESPKHGGKFAPYRQSERKDIYDKHLVELLKTDFAYLAFDTPEELDEIRNEFEKNGEVFAYNYITRNRLKNSLTLSKEEVQKLIDEKVPYVVRFKMPVDRILNLEDIIRGKSSVNTNTLDDKVLVKNDGMPTYHFANVVDDHEMEISHVIRGEEWLPSLGLHYLLYEAMGWEKPEFAHLSLILKPEGKGKLSKRDGDKFGFPVFPLNFKDAETGNISKGFREEGYLPEAFINMVALLGWSPANDREILTLEEMGKEFDLNKVHKAGARFNKEKAEWFNHEYLKVKSNEDVLVLLRNVEGINLKNSSDAQLLKIISLMKERATFVKDIFNEGKFFFEAPTEYEEKAVKKSWSEGTSEVMKDFILKLQNSDFEAEILKQDIHDFAESKGLGMGKVMMPLRLSLVGELKGPDVPDIMQILGKDESIARIQNAVNNIS</sequence>
<dbReference type="Gene3D" id="3.40.50.620">
    <property type="entry name" value="HUPs"/>
    <property type="match status" value="1"/>
</dbReference>
<dbReference type="NCBIfam" id="TIGR00464">
    <property type="entry name" value="gltX_bact"/>
    <property type="match status" value="1"/>
</dbReference>
<dbReference type="GO" id="GO:0006424">
    <property type="term" value="P:glutamyl-tRNA aminoacylation"/>
    <property type="evidence" value="ECO:0007669"/>
    <property type="project" value="UniProtKB-UniRule"/>
</dbReference>
<evidence type="ECO:0000256" key="3">
    <source>
        <dbReference type="ARBA" id="ARBA00022598"/>
    </source>
</evidence>
<evidence type="ECO:0000256" key="1">
    <source>
        <dbReference type="ARBA" id="ARBA00007894"/>
    </source>
</evidence>
<dbReference type="InterPro" id="IPR033910">
    <property type="entry name" value="GluRS_core"/>
</dbReference>
<keyword evidence="6 8" id="KW-0648">Protein biosynthesis</keyword>
<dbReference type="InterPro" id="IPR001412">
    <property type="entry name" value="aa-tRNA-synth_I_CS"/>
</dbReference>
<evidence type="ECO:0000313" key="12">
    <source>
        <dbReference type="Proteomes" id="UP000031473"/>
    </source>
</evidence>
<feature type="short sequence motif" description="'HIGH' region" evidence="8">
    <location>
        <begin position="10"/>
        <end position="20"/>
    </location>
</feature>
<dbReference type="InterPro" id="IPR049940">
    <property type="entry name" value="GluQ/Sye"/>
</dbReference>
<comment type="function">
    <text evidence="8">Catalyzes the attachment of glutamate to tRNA(Glu) in a two-step reaction: glutamate is first activated by ATP to form Glu-AMP and then transferred to the acceptor end of tRNA(Glu).</text>
</comment>
<dbReference type="EMBL" id="JSYL01000002">
    <property type="protein sequence ID" value="KIA89644.1"/>
    <property type="molecule type" value="Genomic_DNA"/>
</dbReference>
<reference evidence="11 12" key="1">
    <citation type="submission" date="2014-10" db="EMBL/GenBank/DDBJ databases">
        <title>Kaistella jeonii genome.</title>
        <authorList>
            <person name="Clayton J.T."/>
            <person name="Newman J.D."/>
        </authorList>
    </citation>
    <scope>NUCLEOTIDE SEQUENCE [LARGE SCALE GENOMIC DNA]</scope>
    <source>
        <strain evidence="11 12">DSM 17048</strain>
    </source>
</reference>
<dbReference type="Gene3D" id="1.10.10.350">
    <property type="match status" value="1"/>
</dbReference>
<accession>A0A0C1FP54</accession>
<evidence type="ECO:0000256" key="7">
    <source>
        <dbReference type="ARBA" id="ARBA00023146"/>
    </source>
</evidence>
<dbReference type="Proteomes" id="UP000031473">
    <property type="component" value="Unassembled WGS sequence"/>
</dbReference>
<dbReference type="Pfam" id="PF00749">
    <property type="entry name" value="tRNA-synt_1c"/>
    <property type="match status" value="1"/>
</dbReference>
<dbReference type="InterPro" id="IPR000924">
    <property type="entry name" value="Glu/Gln-tRNA-synth"/>
</dbReference>
<dbReference type="GO" id="GO:0005829">
    <property type="term" value="C:cytosol"/>
    <property type="evidence" value="ECO:0007669"/>
    <property type="project" value="TreeGrafter"/>
</dbReference>
<evidence type="ECO:0000256" key="5">
    <source>
        <dbReference type="ARBA" id="ARBA00022840"/>
    </source>
</evidence>
<dbReference type="SUPFAM" id="SSF52374">
    <property type="entry name" value="Nucleotidylyl transferase"/>
    <property type="match status" value="1"/>
</dbReference>
<evidence type="ECO:0000259" key="9">
    <source>
        <dbReference type="Pfam" id="PF00749"/>
    </source>
</evidence>
<keyword evidence="7 8" id="KW-0030">Aminoacyl-tRNA synthetase</keyword>
<dbReference type="SUPFAM" id="SSF48163">
    <property type="entry name" value="An anticodon-binding domain of class I aminoacyl-tRNA synthetases"/>
    <property type="match status" value="1"/>
</dbReference>
<dbReference type="InterPro" id="IPR020061">
    <property type="entry name" value="Glu_tRNA_lig_a-bdl"/>
</dbReference>
<dbReference type="RefSeq" id="WP_039348761.1">
    <property type="nucleotide sequence ID" value="NZ_FOLA01000003.1"/>
</dbReference>
<comment type="subcellular location">
    <subcellularLocation>
        <location evidence="8">Cytoplasm</location>
    </subcellularLocation>
</comment>
<dbReference type="STRING" id="266749.SAMN05421876_103263"/>
<organism evidence="11 12">
    <name type="scientific">Kaistella jeonii</name>
    <dbReference type="NCBI Taxonomy" id="266749"/>
    <lineage>
        <taxon>Bacteria</taxon>
        <taxon>Pseudomonadati</taxon>
        <taxon>Bacteroidota</taxon>
        <taxon>Flavobacteriia</taxon>
        <taxon>Flavobacteriales</taxon>
        <taxon>Weeksellaceae</taxon>
        <taxon>Chryseobacterium group</taxon>
        <taxon>Kaistella</taxon>
    </lineage>
</organism>
<dbReference type="GO" id="GO:0008270">
    <property type="term" value="F:zinc ion binding"/>
    <property type="evidence" value="ECO:0007669"/>
    <property type="project" value="InterPro"/>
</dbReference>
<gene>
    <name evidence="8" type="primary">gltX</name>
    <name evidence="11" type="ORF">OA86_03175</name>
</gene>
<comment type="similarity">
    <text evidence="1 8">Belongs to the class-I aminoacyl-tRNA synthetase family. Glutamate--tRNA ligase type 1 subfamily.</text>
</comment>
<dbReference type="GO" id="GO:0004818">
    <property type="term" value="F:glutamate-tRNA ligase activity"/>
    <property type="evidence" value="ECO:0007669"/>
    <property type="project" value="UniProtKB-UniRule"/>
</dbReference>
<dbReference type="Gene3D" id="1.10.1160.10">
    <property type="entry name" value="Glutamyl-trna Synthetase, Domain 2"/>
    <property type="match status" value="1"/>
</dbReference>
<comment type="catalytic activity">
    <reaction evidence="8">
        <text>tRNA(Glu) + L-glutamate + ATP = L-glutamyl-tRNA(Glu) + AMP + diphosphate</text>
        <dbReference type="Rhea" id="RHEA:23540"/>
        <dbReference type="Rhea" id="RHEA-COMP:9663"/>
        <dbReference type="Rhea" id="RHEA-COMP:9680"/>
        <dbReference type="ChEBI" id="CHEBI:29985"/>
        <dbReference type="ChEBI" id="CHEBI:30616"/>
        <dbReference type="ChEBI" id="CHEBI:33019"/>
        <dbReference type="ChEBI" id="CHEBI:78442"/>
        <dbReference type="ChEBI" id="CHEBI:78520"/>
        <dbReference type="ChEBI" id="CHEBI:456215"/>
        <dbReference type="EC" id="6.1.1.17"/>
    </reaction>
</comment>
<keyword evidence="12" id="KW-1185">Reference proteome</keyword>
<keyword evidence="2 8" id="KW-0963">Cytoplasm</keyword>
<evidence type="ECO:0000259" key="10">
    <source>
        <dbReference type="Pfam" id="PF19269"/>
    </source>
</evidence>
<proteinExistence type="inferred from homology"/>
<dbReference type="Pfam" id="PF19269">
    <property type="entry name" value="Anticodon_2"/>
    <property type="match status" value="1"/>
</dbReference>
<dbReference type="OrthoDB" id="9807503at2"/>
<evidence type="ECO:0000313" key="11">
    <source>
        <dbReference type="EMBL" id="KIA89644.1"/>
    </source>
</evidence>
<protein>
    <recommendedName>
        <fullName evidence="8">Glutamate--tRNA ligase</fullName>
        <ecNumber evidence="8">6.1.1.17</ecNumber>
    </recommendedName>
    <alternativeName>
        <fullName evidence="8">Glutamyl-tRNA synthetase</fullName>
        <shortName evidence="8">GluRS</shortName>
    </alternativeName>
</protein>
<keyword evidence="5 8" id="KW-0067">ATP-binding</keyword>
<dbReference type="CDD" id="cd00808">
    <property type="entry name" value="GluRS_core"/>
    <property type="match status" value="1"/>
</dbReference>
<dbReference type="PANTHER" id="PTHR43311">
    <property type="entry name" value="GLUTAMATE--TRNA LIGASE"/>
    <property type="match status" value="1"/>
</dbReference>
<feature type="domain" description="Glutamyl/glutaminyl-tRNA synthetase class Ib catalytic" evidence="9">
    <location>
        <begin position="3"/>
        <end position="345"/>
    </location>
</feature>
<name>A0A0C1FP54_9FLAO</name>